<comment type="caution">
    <text evidence="2">The sequence shown here is derived from an EMBL/GenBank/DDBJ whole genome shotgun (WGS) entry which is preliminary data.</text>
</comment>
<keyword evidence="3" id="KW-1185">Reference proteome</keyword>
<keyword evidence="1" id="KW-1133">Transmembrane helix</keyword>
<sequence>MSEDEPKKKGCFGTLVSLALLVCTVGLVVALYFVAQPQDLTDIGGYVGIDKVQQRDMRAVLQNSLNRGYPLPLNEEQLNAWIYQSLDMKQGGWFSGMVKLKGVWIRMEDGRAEVITERTVFGKPFTVSMFLKLNEESGELQFEGGRYFSGLPKPLSGGRFGKLVVPQGFLLLVLPSYRNLAKALEPEIEIARKMAVLKIDGDRLILQPRLPDQMGLGQPSPF</sequence>
<evidence type="ECO:0000256" key="1">
    <source>
        <dbReference type="SAM" id="Phobius"/>
    </source>
</evidence>
<gene>
    <name evidence="2" type="ORF">JIN85_13665</name>
</gene>
<reference evidence="2" key="1">
    <citation type="submission" date="2021-01" db="EMBL/GenBank/DDBJ databases">
        <title>Modified the classification status of verrucomicrobia.</title>
        <authorList>
            <person name="Feng X."/>
        </authorList>
    </citation>
    <scope>NUCLEOTIDE SEQUENCE</scope>
    <source>
        <strain evidence="2">KCTC 22041</strain>
    </source>
</reference>
<name>A0A934S911_9BACT</name>
<keyword evidence="1" id="KW-0812">Transmembrane</keyword>
<feature type="transmembrane region" description="Helical" evidence="1">
    <location>
        <begin position="12"/>
        <end position="35"/>
    </location>
</feature>
<proteinExistence type="predicted"/>
<protein>
    <submittedName>
        <fullName evidence="2">Uncharacterized protein</fullName>
    </submittedName>
</protein>
<organism evidence="2 3">
    <name type="scientific">Luteolibacter pohnpeiensis</name>
    <dbReference type="NCBI Taxonomy" id="454153"/>
    <lineage>
        <taxon>Bacteria</taxon>
        <taxon>Pseudomonadati</taxon>
        <taxon>Verrucomicrobiota</taxon>
        <taxon>Verrucomicrobiia</taxon>
        <taxon>Verrucomicrobiales</taxon>
        <taxon>Verrucomicrobiaceae</taxon>
        <taxon>Luteolibacter</taxon>
    </lineage>
</organism>
<evidence type="ECO:0000313" key="2">
    <source>
        <dbReference type="EMBL" id="MBK1883469.1"/>
    </source>
</evidence>
<dbReference type="RefSeq" id="WP_200271652.1">
    <property type="nucleotide sequence ID" value="NZ_JAENIJ010000022.1"/>
</dbReference>
<dbReference type="Proteomes" id="UP000603141">
    <property type="component" value="Unassembled WGS sequence"/>
</dbReference>
<dbReference type="AlphaFoldDB" id="A0A934S911"/>
<dbReference type="EMBL" id="JAENIJ010000022">
    <property type="protein sequence ID" value="MBK1883469.1"/>
    <property type="molecule type" value="Genomic_DNA"/>
</dbReference>
<keyword evidence="1" id="KW-0472">Membrane</keyword>
<accession>A0A934S911</accession>
<evidence type="ECO:0000313" key="3">
    <source>
        <dbReference type="Proteomes" id="UP000603141"/>
    </source>
</evidence>